<evidence type="ECO:0000256" key="1">
    <source>
        <dbReference type="SAM" id="MobiDB-lite"/>
    </source>
</evidence>
<dbReference type="EMBL" id="SRLO01012184">
    <property type="protein sequence ID" value="TNN25572.1"/>
    <property type="molecule type" value="Genomic_DNA"/>
</dbReference>
<gene>
    <name evidence="2" type="ORF">EYF80_064296</name>
</gene>
<protein>
    <submittedName>
        <fullName evidence="2">Uncharacterized protein</fullName>
    </submittedName>
</protein>
<feature type="region of interest" description="Disordered" evidence="1">
    <location>
        <begin position="1"/>
        <end position="20"/>
    </location>
</feature>
<reference evidence="2 3" key="1">
    <citation type="submission" date="2019-03" db="EMBL/GenBank/DDBJ databases">
        <title>First draft genome of Liparis tanakae, snailfish: a comprehensive survey of snailfish specific genes.</title>
        <authorList>
            <person name="Kim W."/>
            <person name="Song I."/>
            <person name="Jeong J.-H."/>
            <person name="Kim D."/>
            <person name="Kim S."/>
            <person name="Ryu S."/>
            <person name="Song J.Y."/>
            <person name="Lee S.K."/>
        </authorList>
    </citation>
    <scope>NUCLEOTIDE SEQUENCE [LARGE SCALE GENOMIC DNA]</scope>
    <source>
        <tissue evidence="2">Muscle</tissue>
    </source>
</reference>
<organism evidence="2 3">
    <name type="scientific">Liparis tanakae</name>
    <name type="common">Tanaka's snailfish</name>
    <dbReference type="NCBI Taxonomy" id="230148"/>
    <lineage>
        <taxon>Eukaryota</taxon>
        <taxon>Metazoa</taxon>
        <taxon>Chordata</taxon>
        <taxon>Craniata</taxon>
        <taxon>Vertebrata</taxon>
        <taxon>Euteleostomi</taxon>
        <taxon>Actinopterygii</taxon>
        <taxon>Neopterygii</taxon>
        <taxon>Teleostei</taxon>
        <taxon>Neoteleostei</taxon>
        <taxon>Acanthomorphata</taxon>
        <taxon>Eupercaria</taxon>
        <taxon>Perciformes</taxon>
        <taxon>Cottioidei</taxon>
        <taxon>Cottales</taxon>
        <taxon>Liparidae</taxon>
        <taxon>Liparis</taxon>
    </lineage>
</organism>
<sequence>MWKTEPMRRKKRRSTARSSGIRSNCIISHRRVWMSGQEACSWRSEYILNSIRRLQARLLRAVLCSLLELKSLAKVCDSRRQSSSLKRCAEVMCLYMPCSEPASPPSASDSSRAPL</sequence>
<comment type="caution">
    <text evidence="2">The sequence shown here is derived from an EMBL/GenBank/DDBJ whole genome shotgun (WGS) entry which is preliminary data.</text>
</comment>
<keyword evidence="3" id="KW-1185">Reference proteome</keyword>
<evidence type="ECO:0000313" key="3">
    <source>
        <dbReference type="Proteomes" id="UP000314294"/>
    </source>
</evidence>
<dbReference type="AlphaFoldDB" id="A0A4Z2EBC3"/>
<proteinExistence type="predicted"/>
<name>A0A4Z2EBC3_9TELE</name>
<evidence type="ECO:0000313" key="2">
    <source>
        <dbReference type="EMBL" id="TNN25572.1"/>
    </source>
</evidence>
<dbReference type="Proteomes" id="UP000314294">
    <property type="component" value="Unassembled WGS sequence"/>
</dbReference>
<accession>A0A4Z2EBC3</accession>